<dbReference type="InParanoid" id="A0A0G4FSS3"/>
<reference evidence="1 2" key="1">
    <citation type="submission" date="2014-11" db="EMBL/GenBank/DDBJ databases">
        <authorList>
            <person name="Zhu J."/>
            <person name="Qi W."/>
            <person name="Song R."/>
        </authorList>
    </citation>
    <scope>NUCLEOTIDE SEQUENCE [LARGE SCALE GENOMIC DNA]</scope>
</reference>
<dbReference type="AlphaFoldDB" id="A0A0G4FSS3"/>
<gene>
    <name evidence="1" type="ORF">Vbra_21628</name>
</gene>
<dbReference type="VEuPathDB" id="CryptoDB:Vbra_21628"/>
<sequence length="675" mass="74935">MASPTCGMHGLARLPSDLWVLNLSGTLTDEETMRLSVLDESCFEAICSSTLVIGPAVPRLRRFFIDAMRQHGDKIKTIKSVQSAFDERSNYWDAGRAGLRGAPRTFPALTDIDVGLVPVVQTFLHFDWKTPNLKTLTARVRWQWQPLLDLARGGWVGGFEDALIHLVAHSPLIRHIGAFPLATRVFRAALEARADSLEAMGDMVFITHDQEMEGVVAGLPSVQPPATSKRIGIFDRNLAFESTLPASYNPAGRTFLQLLVELQNRGYCALPKGRVVELKGVPASADTCPPEVEGCIRDTVKRAICQTETVVMSYGEGSQPWDDSWELTDSSGRLIVFDKTKHLIIECLDTLRGYVGHEAIAGWTAGGWTRVEVLTLERVELQSVKDHVSFHSHRFTAEGIYEKPLPPQLPMTQQQAAEQAAYAATAAAQDHAPTLHTVRLIDVPWWAAFDAFVCLSEGTVAQPGEGGDKRVCLDELEVRTEVQDSPLVVPEKGGALWSAMQERLSVDQLSMDVKTEPLTRGFPSYTPDHFRVYYGLILMLQPNTVVLTVNTSLHAKPVLSWSDGGADIEPDEAKYPFLKAFTGDIRRRYRMCHCGARGDYRGHTNWTDGRMDVVLKRRRLGDLSGLAADKVPWGPVLHESQMGREKHLICHTLTGQLTSTWSFTSKSDDDMEQHD</sequence>
<protein>
    <submittedName>
        <fullName evidence="1">Uncharacterized protein</fullName>
    </submittedName>
</protein>
<evidence type="ECO:0000313" key="2">
    <source>
        <dbReference type="Proteomes" id="UP000041254"/>
    </source>
</evidence>
<dbReference type="Proteomes" id="UP000041254">
    <property type="component" value="Unassembled WGS sequence"/>
</dbReference>
<evidence type="ECO:0000313" key="1">
    <source>
        <dbReference type="EMBL" id="CEM17342.1"/>
    </source>
</evidence>
<dbReference type="EMBL" id="CDMY01000488">
    <property type="protein sequence ID" value="CEM17342.1"/>
    <property type="molecule type" value="Genomic_DNA"/>
</dbReference>
<dbReference type="PhylomeDB" id="A0A0G4FSS3"/>
<proteinExistence type="predicted"/>
<organism evidence="1 2">
    <name type="scientific">Vitrella brassicaformis (strain CCMP3155)</name>
    <dbReference type="NCBI Taxonomy" id="1169540"/>
    <lineage>
        <taxon>Eukaryota</taxon>
        <taxon>Sar</taxon>
        <taxon>Alveolata</taxon>
        <taxon>Colpodellida</taxon>
        <taxon>Vitrellaceae</taxon>
        <taxon>Vitrella</taxon>
    </lineage>
</organism>
<name>A0A0G4FSS3_VITBC</name>
<accession>A0A0G4FSS3</accession>
<keyword evidence="2" id="KW-1185">Reference proteome</keyword>